<evidence type="ECO:0000313" key="3">
    <source>
        <dbReference type="Proteomes" id="UP000233782"/>
    </source>
</evidence>
<gene>
    <name evidence="2" type="ORF">BD749_0024</name>
</gene>
<dbReference type="Proteomes" id="UP000233782">
    <property type="component" value="Unassembled WGS sequence"/>
</dbReference>
<evidence type="ECO:0000313" key="2">
    <source>
        <dbReference type="EMBL" id="PKV75087.1"/>
    </source>
</evidence>
<dbReference type="Gene3D" id="3.40.30.10">
    <property type="entry name" value="Glutaredoxin"/>
    <property type="match status" value="1"/>
</dbReference>
<dbReference type="InterPro" id="IPR036249">
    <property type="entry name" value="Thioredoxin-like_sf"/>
</dbReference>
<keyword evidence="3" id="KW-1185">Reference proteome</keyword>
<dbReference type="CDD" id="cd02978">
    <property type="entry name" value="KaiB_like"/>
    <property type="match status" value="1"/>
</dbReference>
<dbReference type="SUPFAM" id="SSF52833">
    <property type="entry name" value="Thioredoxin-like"/>
    <property type="match status" value="1"/>
</dbReference>
<proteinExistence type="predicted"/>
<organism evidence="2 3">
    <name type="scientific">Pontibacter ramchanderi</name>
    <dbReference type="NCBI Taxonomy" id="1179743"/>
    <lineage>
        <taxon>Bacteria</taxon>
        <taxon>Pseudomonadati</taxon>
        <taxon>Bacteroidota</taxon>
        <taxon>Cytophagia</taxon>
        <taxon>Cytophagales</taxon>
        <taxon>Hymenobacteraceae</taxon>
        <taxon>Pontibacter</taxon>
    </lineage>
</organism>
<dbReference type="InterPro" id="IPR011649">
    <property type="entry name" value="KaiB_domain"/>
</dbReference>
<dbReference type="GO" id="GO:0048511">
    <property type="term" value="P:rhythmic process"/>
    <property type="evidence" value="ECO:0007669"/>
    <property type="project" value="InterPro"/>
</dbReference>
<dbReference type="Pfam" id="PF07689">
    <property type="entry name" value="KaiB"/>
    <property type="match status" value="1"/>
</dbReference>
<sequence length="103" mass="11223">MGVKTLQSKMGKHILELYVNGSSLTSVEAIETLQNICEEHLHGNCEVEIVDVLKNPERAEEAGILAIPTLIRKWPLPESRIIGALTIKSRVLAGLGITNGNTH</sequence>
<dbReference type="PANTHER" id="PTHR41709">
    <property type="entry name" value="KAIB-LIKE PROTEIN 1"/>
    <property type="match status" value="1"/>
</dbReference>
<dbReference type="InterPro" id="IPR039022">
    <property type="entry name" value="KaiB-like"/>
</dbReference>
<comment type="caution">
    <text evidence="2">The sequence shown here is derived from an EMBL/GenBank/DDBJ whole genome shotgun (WGS) entry which is preliminary data.</text>
</comment>
<protein>
    <submittedName>
        <fullName evidence="2">Circadian clock protein KaiB</fullName>
    </submittedName>
</protein>
<feature type="domain" description="KaiB" evidence="1">
    <location>
        <begin position="16"/>
        <end position="97"/>
    </location>
</feature>
<dbReference type="SMART" id="SM01248">
    <property type="entry name" value="KaiB"/>
    <property type="match status" value="1"/>
</dbReference>
<reference evidence="2 3" key="1">
    <citation type="submission" date="2017-12" db="EMBL/GenBank/DDBJ databases">
        <title>Genomic Encyclopedia of Type Strains, Phase III (KMG-III): the genomes of soil and plant-associated and newly described type strains.</title>
        <authorList>
            <person name="Whitman W."/>
        </authorList>
    </citation>
    <scope>NUCLEOTIDE SEQUENCE [LARGE SCALE GENOMIC DNA]</scope>
    <source>
        <strain evidence="2 3">LP43</strain>
    </source>
</reference>
<accession>A0A2N3V0C9</accession>
<dbReference type="EMBL" id="PJMU01000001">
    <property type="protein sequence ID" value="PKV75087.1"/>
    <property type="molecule type" value="Genomic_DNA"/>
</dbReference>
<dbReference type="PANTHER" id="PTHR41709:SF2">
    <property type="entry name" value="CIRCADIAN CLOCK PROTEIN KAIB2"/>
    <property type="match status" value="1"/>
</dbReference>
<dbReference type="OrthoDB" id="5458519at2"/>
<dbReference type="AlphaFoldDB" id="A0A2N3V0C9"/>
<name>A0A2N3V0C9_9BACT</name>
<evidence type="ECO:0000259" key="1">
    <source>
        <dbReference type="SMART" id="SM01248"/>
    </source>
</evidence>